<evidence type="ECO:0000313" key="1">
    <source>
        <dbReference type="EMBL" id="KAJ8071642.1"/>
    </source>
</evidence>
<name>A0A9X0DRG6_9HELO</name>
<dbReference type="OrthoDB" id="3524263at2759"/>
<gene>
    <name evidence="1" type="ORF">OCU04_001962</name>
</gene>
<keyword evidence="2" id="KW-1185">Reference proteome</keyword>
<sequence>MEFAINYQSKGRWHFADPVSGTHLACGPLDRSNSSLSQQSSWLLVNKKQRAYAMASSSGTQIRLKRGNWCFSTRQKLSFKYVAPTESVELSGTYTWKYEKMTKKYLLTKKGDPLRRVFATLVLDTHFPTKMPAKMQIFDKANVFAPDHALVSMDNELASKELDKFINLSILEMLLQEERKMSRCRRGNKKAEKAEAAAQTTGVMKCGCVCHCFPGKCTLTKFEEKLKDMFNVTVREVEPQEKDLSA</sequence>
<accession>A0A9X0DRG6</accession>
<organism evidence="1 2">
    <name type="scientific">Sclerotinia nivalis</name>
    <dbReference type="NCBI Taxonomy" id="352851"/>
    <lineage>
        <taxon>Eukaryota</taxon>
        <taxon>Fungi</taxon>
        <taxon>Dikarya</taxon>
        <taxon>Ascomycota</taxon>
        <taxon>Pezizomycotina</taxon>
        <taxon>Leotiomycetes</taxon>
        <taxon>Helotiales</taxon>
        <taxon>Sclerotiniaceae</taxon>
        <taxon>Sclerotinia</taxon>
    </lineage>
</organism>
<reference evidence="1" key="1">
    <citation type="submission" date="2022-11" db="EMBL/GenBank/DDBJ databases">
        <title>Genome Resource of Sclerotinia nivalis Strain SnTB1, a Plant Pathogen Isolated from American Ginseng.</title>
        <authorList>
            <person name="Fan S."/>
        </authorList>
    </citation>
    <scope>NUCLEOTIDE SEQUENCE</scope>
    <source>
        <strain evidence="1">SnTB1</strain>
    </source>
</reference>
<proteinExistence type="predicted"/>
<comment type="caution">
    <text evidence="1">The sequence shown here is derived from an EMBL/GenBank/DDBJ whole genome shotgun (WGS) entry which is preliminary data.</text>
</comment>
<evidence type="ECO:0000313" key="2">
    <source>
        <dbReference type="Proteomes" id="UP001152300"/>
    </source>
</evidence>
<protein>
    <submittedName>
        <fullName evidence="1">Uncharacterized protein</fullName>
    </submittedName>
</protein>
<dbReference type="AlphaFoldDB" id="A0A9X0DRG6"/>
<dbReference type="EMBL" id="JAPEIS010000001">
    <property type="protein sequence ID" value="KAJ8071642.1"/>
    <property type="molecule type" value="Genomic_DNA"/>
</dbReference>
<dbReference type="Proteomes" id="UP001152300">
    <property type="component" value="Unassembled WGS sequence"/>
</dbReference>